<accession>A0A9P8K3Z8</accession>
<dbReference type="AlphaFoldDB" id="A0A9P8K3Z8"/>
<organism evidence="1 2">
    <name type="scientific">Aureobasidium melanogenum</name>
    <name type="common">Aureobasidium pullulans var. melanogenum</name>
    <dbReference type="NCBI Taxonomy" id="46634"/>
    <lineage>
        <taxon>Eukaryota</taxon>
        <taxon>Fungi</taxon>
        <taxon>Dikarya</taxon>
        <taxon>Ascomycota</taxon>
        <taxon>Pezizomycotina</taxon>
        <taxon>Dothideomycetes</taxon>
        <taxon>Dothideomycetidae</taxon>
        <taxon>Dothideales</taxon>
        <taxon>Saccotheciaceae</taxon>
        <taxon>Aureobasidium</taxon>
    </lineage>
</organism>
<protein>
    <submittedName>
        <fullName evidence="1">Uncharacterized protein</fullName>
    </submittedName>
</protein>
<feature type="non-terminal residue" evidence="1">
    <location>
        <position position="279"/>
    </location>
</feature>
<reference evidence="1" key="1">
    <citation type="journal article" date="2021" name="J Fungi (Basel)">
        <title>Virulence traits and population genomics of the black yeast Aureobasidium melanogenum.</title>
        <authorList>
            <person name="Cernosa A."/>
            <person name="Sun X."/>
            <person name="Gostincar C."/>
            <person name="Fang C."/>
            <person name="Gunde-Cimerman N."/>
            <person name="Song Z."/>
        </authorList>
    </citation>
    <scope>NUCLEOTIDE SEQUENCE</scope>
    <source>
        <strain evidence="1">EXF-8016</strain>
    </source>
</reference>
<evidence type="ECO:0000313" key="2">
    <source>
        <dbReference type="Proteomes" id="UP000767238"/>
    </source>
</evidence>
<reference evidence="1" key="2">
    <citation type="submission" date="2021-08" db="EMBL/GenBank/DDBJ databases">
        <authorList>
            <person name="Gostincar C."/>
            <person name="Sun X."/>
            <person name="Song Z."/>
            <person name="Gunde-Cimerman N."/>
        </authorList>
    </citation>
    <scope>NUCLEOTIDE SEQUENCE</scope>
    <source>
        <strain evidence="1">EXF-8016</strain>
    </source>
</reference>
<dbReference type="InterPro" id="IPR022085">
    <property type="entry name" value="OpdG"/>
</dbReference>
<gene>
    <name evidence="1" type="ORF">KCV03_g6953</name>
</gene>
<dbReference type="InterPro" id="IPR053204">
    <property type="entry name" value="Oxopyrrolidines_Biosynth-assoc"/>
</dbReference>
<dbReference type="PANTHER" id="PTHR38797">
    <property type="entry name" value="NUCLEAR PORE COMPLEX PROTEIN NUP85-RELATED"/>
    <property type="match status" value="1"/>
</dbReference>
<evidence type="ECO:0000313" key="1">
    <source>
        <dbReference type="EMBL" id="KAH0217689.1"/>
    </source>
</evidence>
<name>A0A9P8K3Z8_AURME</name>
<dbReference type="PANTHER" id="PTHR38797:SF4">
    <property type="entry name" value="NUCLEAR PORE COMPLEX PROTEIN NUP85"/>
    <property type="match status" value="1"/>
</dbReference>
<comment type="caution">
    <text evidence="1">The sequence shown here is derived from an EMBL/GenBank/DDBJ whole genome shotgun (WGS) entry which is preliminary data.</text>
</comment>
<dbReference type="OrthoDB" id="3350591at2759"/>
<dbReference type="Proteomes" id="UP000767238">
    <property type="component" value="Unassembled WGS sequence"/>
</dbReference>
<dbReference type="Pfam" id="PF12311">
    <property type="entry name" value="DUF3632"/>
    <property type="match status" value="1"/>
</dbReference>
<sequence>MYTTVSSWVEARHESIEKWTKDPVEKQEDHLVITALESLLNNEASGSATAKKINDIYLNSLVSGYRTSVSFVWGVFADASRWFGASHTQQLVDLIVAIKQLPDVVNKAGYVVTIGGRVIFRELHDFGWIFFEHGLDLDLQTEGSKYAEWHAQAPGHLNSHTFAAAWMQREKSSSLFYADRAFDNILQPFDETREMADEWKMYIPPAAVWITISGEVLYDLCFKERTVEESQVARRVSPQIWSQAKQRFAALAEQMDIDDHCRGLAREAAEEMERIEQQA</sequence>
<proteinExistence type="predicted"/>
<dbReference type="EMBL" id="JAHFYH010000054">
    <property type="protein sequence ID" value="KAH0217689.1"/>
    <property type="molecule type" value="Genomic_DNA"/>
</dbReference>